<comment type="caution">
    <text evidence="1">The sequence shown here is derived from an EMBL/GenBank/DDBJ whole genome shotgun (WGS) entry which is preliminary data.</text>
</comment>
<organism evidence="1 2">
    <name type="scientific">Bacteroides nordii CL02T12C05</name>
    <dbReference type="NCBI Taxonomy" id="997884"/>
    <lineage>
        <taxon>Bacteria</taxon>
        <taxon>Pseudomonadati</taxon>
        <taxon>Bacteroidota</taxon>
        <taxon>Bacteroidia</taxon>
        <taxon>Bacteroidales</taxon>
        <taxon>Bacteroidaceae</taxon>
        <taxon>Bacteroides</taxon>
    </lineage>
</organism>
<sequence>MKANVFFKAVVMVAVLMASVMSANAGNPV</sequence>
<dbReference type="EMBL" id="AGXS01000002">
    <property type="protein sequence ID" value="EIY54701.1"/>
    <property type="molecule type" value="Genomic_DNA"/>
</dbReference>
<dbReference type="AlphaFoldDB" id="I9SFJ1"/>
<name>I9SFJ1_9BACE</name>
<dbReference type="HOGENOM" id="CLU_221523_0_0_10"/>
<reference evidence="1 2" key="1">
    <citation type="submission" date="2012-02" db="EMBL/GenBank/DDBJ databases">
        <title>The Genome Sequence of Bacteroides nordii CL02T12C05.</title>
        <authorList>
            <consortium name="The Broad Institute Genome Sequencing Platform"/>
            <person name="Earl A."/>
            <person name="Ward D."/>
            <person name="Feldgarden M."/>
            <person name="Gevers D."/>
            <person name="Zitomersky N.L."/>
            <person name="Coyne M.J."/>
            <person name="Comstock L.E."/>
            <person name="Young S.K."/>
            <person name="Zeng Q."/>
            <person name="Gargeya S."/>
            <person name="Fitzgerald M."/>
            <person name="Haas B."/>
            <person name="Abouelleil A."/>
            <person name="Alvarado L."/>
            <person name="Arachchi H.M."/>
            <person name="Berlin A."/>
            <person name="Chapman S.B."/>
            <person name="Gearin G."/>
            <person name="Goldberg J."/>
            <person name="Griggs A."/>
            <person name="Gujja S."/>
            <person name="Hansen M."/>
            <person name="Heiman D."/>
            <person name="Howarth C."/>
            <person name="Larimer J."/>
            <person name="Lui A."/>
            <person name="MacDonald P.J.P."/>
            <person name="McCowen C."/>
            <person name="Montmayeur A."/>
            <person name="Murphy C."/>
            <person name="Neiman D."/>
            <person name="Pearson M."/>
            <person name="Priest M."/>
            <person name="Roberts A."/>
            <person name="Saif S."/>
            <person name="Shea T."/>
            <person name="Sisk P."/>
            <person name="Stolte C."/>
            <person name="Sykes S."/>
            <person name="Wortman J."/>
            <person name="Nusbaum C."/>
            <person name="Birren B."/>
        </authorList>
    </citation>
    <scope>NUCLEOTIDE SEQUENCE [LARGE SCALE GENOMIC DNA]</scope>
    <source>
        <strain evidence="1 2">CL02T12C05</strain>
    </source>
</reference>
<dbReference type="Proteomes" id="UP000003089">
    <property type="component" value="Unassembled WGS sequence"/>
</dbReference>
<gene>
    <name evidence="1" type="ORF">HMPREF1068_00238</name>
</gene>
<keyword evidence="2" id="KW-1185">Reference proteome</keyword>
<protein>
    <submittedName>
        <fullName evidence="1">Uncharacterized protein</fullName>
    </submittedName>
</protein>
<evidence type="ECO:0000313" key="1">
    <source>
        <dbReference type="EMBL" id="EIY54701.1"/>
    </source>
</evidence>
<accession>I9SFJ1</accession>
<proteinExistence type="predicted"/>
<feature type="non-terminal residue" evidence="1">
    <location>
        <position position="29"/>
    </location>
</feature>
<evidence type="ECO:0000313" key="2">
    <source>
        <dbReference type="Proteomes" id="UP000003089"/>
    </source>
</evidence>